<accession>A0A543KAC7</accession>
<evidence type="ECO:0000313" key="2">
    <source>
        <dbReference type="EMBL" id="TQM92014.1"/>
    </source>
</evidence>
<evidence type="ECO:0000256" key="1">
    <source>
        <dbReference type="SAM" id="MobiDB-lite"/>
    </source>
</evidence>
<feature type="region of interest" description="Disordered" evidence="1">
    <location>
        <begin position="1"/>
        <end position="22"/>
    </location>
</feature>
<keyword evidence="3" id="KW-1185">Reference proteome</keyword>
<gene>
    <name evidence="2" type="ORF">BD293_0600</name>
</gene>
<dbReference type="AlphaFoldDB" id="A0A543KAC7"/>
<organism evidence="2 3">
    <name type="scientific">Roseinatronobacter monicus</name>
    <dbReference type="NCBI Taxonomy" id="393481"/>
    <lineage>
        <taxon>Bacteria</taxon>
        <taxon>Pseudomonadati</taxon>
        <taxon>Pseudomonadota</taxon>
        <taxon>Alphaproteobacteria</taxon>
        <taxon>Rhodobacterales</taxon>
        <taxon>Paracoccaceae</taxon>
        <taxon>Roseinatronobacter</taxon>
    </lineage>
</organism>
<sequence>MLRGLASHVGENMGNQNRGVTHHSPCAGAGGVMQVQVALGVVSAGAR</sequence>
<proteinExistence type="predicted"/>
<protein>
    <submittedName>
        <fullName evidence="2">Uncharacterized protein</fullName>
    </submittedName>
</protein>
<evidence type="ECO:0000313" key="3">
    <source>
        <dbReference type="Proteomes" id="UP000320582"/>
    </source>
</evidence>
<dbReference type="EMBL" id="VFPT01000001">
    <property type="protein sequence ID" value="TQM92014.1"/>
    <property type="molecule type" value="Genomic_DNA"/>
</dbReference>
<comment type="caution">
    <text evidence="2">The sequence shown here is derived from an EMBL/GenBank/DDBJ whole genome shotgun (WGS) entry which is preliminary data.</text>
</comment>
<reference evidence="2 3" key="1">
    <citation type="submission" date="2019-06" db="EMBL/GenBank/DDBJ databases">
        <title>Genomic Encyclopedia of Archaeal and Bacterial Type Strains, Phase II (KMG-II): from individual species to whole genera.</title>
        <authorList>
            <person name="Goeker M."/>
        </authorList>
    </citation>
    <scope>NUCLEOTIDE SEQUENCE [LARGE SCALE GENOMIC DNA]</scope>
    <source>
        <strain evidence="2 3">DSM 18423</strain>
    </source>
</reference>
<dbReference type="Proteomes" id="UP000320582">
    <property type="component" value="Unassembled WGS sequence"/>
</dbReference>
<name>A0A543KAC7_9RHOB</name>